<evidence type="ECO:0000256" key="1">
    <source>
        <dbReference type="PROSITE-ProRule" id="PRU00703"/>
    </source>
</evidence>
<dbReference type="SMART" id="SM00116">
    <property type="entry name" value="CBS"/>
    <property type="match status" value="2"/>
</dbReference>
<sequence length="230" mass="26333">MLLSECIENCLDRTYPFFTDTAFATEVLDIMQEKGIDSAPVLHDGKAVAVVTLADVLPARRHPEKKEGLRLSEMRISEVKSIGHHEHLFDLFEQLPLFAHSIIPVSDDDGRYAGIIEQRKILRKIAELFHLGKEATTLELELPSHSLKLSEVIATLEKNDATLLSFGSSFADSDKERIIVTFRVQTHDQFRLVKNMEKYGYTVRYASPLSQSEYDELREKALEFIRYMDM</sequence>
<gene>
    <name evidence="3" type="ordered locus">Clim_1257</name>
</gene>
<dbReference type="STRING" id="290315.Clim_1257"/>
<keyword evidence="1" id="KW-0129">CBS domain</keyword>
<dbReference type="CDD" id="cd09837">
    <property type="entry name" value="CBS_pair_chlorobiales"/>
    <property type="match status" value="1"/>
</dbReference>
<dbReference type="PROSITE" id="PS51371">
    <property type="entry name" value="CBS"/>
    <property type="match status" value="1"/>
</dbReference>
<dbReference type="EMBL" id="CP001097">
    <property type="protein sequence ID" value="ACD90324.1"/>
    <property type="molecule type" value="Genomic_DNA"/>
</dbReference>
<evidence type="ECO:0000313" key="3">
    <source>
        <dbReference type="EMBL" id="ACD90324.1"/>
    </source>
</evidence>
<dbReference type="InterPro" id="IPR046342">
    <property type="entry name" value="CBS_dom_sf"/>
</dbReference>
<dbReference type="Proteomes" id="UP000008841">
    <property type="component" value="Chromosome"/>
</dbReference>
<evidence type="ECO:0000313" key="4">
    <source>
        <dbReference type="Proteomes" id="UP000008841"/>
    </source>
</evidence>
<name>B3ECP9_CHLL2</name>
<accession>B3ECP9</accession>
<dbReference type="SUPFAM" id="SSF54631">
    <property type="entry name" value="CBS-domain pair"/>
    <property type="match status" value="1"/>
</dbReference>
<dbReference type="eggNOG" id="COG0517">
    <property type="taxonomic scope" value="Bacteria"/>
</dbReference>
<protein>
    <submittedName>
        <fullName evidence="3">Putative signal transduction protein with CBS domains</fullName>
    </submittedName>
</protein>
<dbReference type="InterPro" id="IPR000644">
    <property type="entry name" value="CBS_dom"/>
</dbReference>
<organism evidence="3 4">
    <name type="scientific">Chlorobium limicola (strain DSM 245 / NBRC 103803 / 6330)</name>
    <dbReference type="NCBI Taxonomy" id="290315"/>
    <lineage>
        <taxon>Bacteria</taxon>
        <taxon>Pseudomonadati</taxon>
        <taxon>Chlorobiota</taxon>
        <taxon>Chlorobiia</taxon>
        <taxon>Chlorobiales</taxon>
        <taxon>Chlorobiaceae</taxon>
        <taxon>Chlorobium/Pelodictyon group</taxon>
        <taxon>Chlorobium</taxon>
    </lineage>
</organism>
<reference evidence="3 4" key="1">
    <citation type="submission" date="2008-05" db="EMBL/GenBank/DDBJ databases">
        <title>Complete sequence of Chlorobium limicola DSM 245.</title>
        <authorList>
            <consortium name="US DOE Joint Genome Institute"/>
            <person name="Lucas S."/>
            <person name="Copeland A."/>
            <person name="Lapidus A."/>
            <person name="Glavina del Rio T."/>
            <person name="Dalin E."/>
            <person name="Tice H."/>
            <person name="Bruce D."/>
            <person name="Goodwin L."/>
            <person name="Pitluck S."/>
            <person name="Schmutz J."/>
            <person name="Larimer F."/>
            <person name="Land M."/>
            <person name="Hauser L."/>
            <person name="Kyrpides N."/>
            <person name="Ovchinnikova G."/>
            <person name="Zhao F."/>
            <person name="Li T."/>
            <person name="Liu Z."/>
            <person name="Overmann J."/>
            <person name="Bryant D.A."/>
            <person name="Richardson P."/>
        </authorList>
    </citation>
    <scope>NUCLEOTIDE SEQUENCE [LARGE SCALE GENOMIC DNA]</scope>
    <source>
        <strain evidence="4">DSM 245 / NBRC 103803 / 6330</strain>
    </source>
</reference>
<dbReference type="RefSeq" id="WP_012466201.1">
    <property type="nucleotide sequence ID" value="NC_010803.1"/>
</dbReference>
<evidence type="ECO:0000259" key="2">
    <source>
        <dbReference type="PROSITE" id="PS51371"/>
    </source>
</evidence>
<feature type="domain" description="CBS" evidence="2">
    <location>
        <begin position="11"/>
        <end position="67"/>
    </location>
</feature>
<proteinExistence type="predicted"/>
<dbReference type="HOGENOM" id="CLU_102952_0_0_10"/>
<dbReference type="Gene3D" id="3.10.580.10">
    <property type="entry name" value="CBS-domain"/>
    <property type="match status" value="1"/>
</dbReference>
<dbReference type="AlphaFoldDB" id="B3ECP9"/>
<dbReference type="Pfam" id="PF00571">
    <property type="entry name" value="CBS"/>
    <property type="match status" value="2"/>
</dbReference>
<dbReference type="KEGG" id="cli:Clim_1257"/>
<dbReference type="OrthoDB" id="594490at2"/>